<keyword evidence="3" id="KW-0804">Transcription</keyword>
<dbReference type="PROSITE" id="PS50977">
    <property type="entry name" value="HTH_TETR_2"/>
    <property type="match status" value="1"/>
</dbReference>
<dbReference type="Gene3D" id="1.10.357.10">
    <property type="entry name" value="Tetracycline Repressor, domain 2"/>
    <property type="match status" value="1"/>
</dbReference>
<keyword evidence="2 4" id="KW-0238">DNA-binding</keyword>
<comment type="caution">
    <text evidence="6">The sequence shown here is derived from an EMBL/GenBank/DDBJ whole genome shotgun (WGS) entry which is preliminary data.</text>
</comment>
<evidence type="ECO:0000256" key="2">
    <source>
        <dbReference type="ARBA" id="ARBA00023125"/>
    </source>
</evidence>
<dbReference type="Pfam" id="PF00440">
    <property type="entry name" value="TetR_N"/>
    <property type="match status" value="1"/>
</dbReference>
<evidence type="ECO:0000313" key="6">
    <source>
        <dbReference type="EMBL" id="GJF08163.1"/>
    </source>
</evidence>
<dbReference type="PANTHER" id="PTHR30055:SF234">
    <property type="entry name" value="HTH-TYPE TRANSCRIPTIONAL REGULATOR BETI"/>
    <property type="match status" value="1"/>
</dbReference>
<dbReference type="InterPro" id="IPR009057">
    <property type="entry name" value="Homeodomain-like_sf"/>
</dbReference>
<name>A0ABQ4V328_9MYCO</name>
<reference evidence="6 7" key="1">
    <citation type="submission" date="2021-08" db="EMBL/GenBank/DDBJ databases">
        <title>Draft genome sequence of Mycolicibacterium sp. NGTWS1702 strain.</title>
        <authorList>
            <person name="Matsumoto M."/>
            <person name="Tang B.C.C."/>
            <person name="Machida Y."/>
            <person name="Matoyama H."/>
            <person name="Kishihara T."/>
            <person name="Sato S."/>
            <person name="Kondo I."/>
            <person name="Sano M."/>
            <person name="Kato G."/>
        </authorList>
    </citation>
    <scope>NUCLEOTIDE SEQUENCE [LARGE SCALE GENOMIC DNA]</scope>
    <source>
        <strain evidence="6 7">NGTWSNA01</strain>
    </source>
</reference>
<accession>A0ABQ4V328</accession>
<dbReference type="SUPFAM" id="SSF46689">
    <property type="entry name" value="Homeodomain-like"/>
    <property type="match status" value="1"/>
</dbReference>
<keyword evidence="7" id="KW-1185">Reference proteome</keyword>
<dbReference type="Proteomes" id="UP001060504">
    <property type="component" value="Unassembled WGS sequence"/>
</dbReference>
<dbReference type="InterPro" id="IPR001647">
    <property type="entry name" value="HTH_TetR"/>
</dbReference>
<gene>
    <name evidence="6" type="ORF">NGTWS1702_00560</name>
</gene>
<feature type="domain" description="HTH tetR-type" evidence="5">
    <location>
        <begin position="14"/>
        <end position="74"/>
    </location>
</feature>
<protein>
    <submittedName>
        <fullName evidence="6">Transcriptional regulator</fullName>
    </submittedName>
</protein>
<evidence type="ECO:0000313" key="7">
    <source>
        <dbReference type="Proteomes" id="UP001060504"/>
    </source>
</evidence>
<evidence type="ECO:0000256" key="3">
    <source>
        <dbReference type="ARBA" id="ARBA00023163"/>
    </source>
</evidence>
<proteinExistence type="predicted"/>
<evidence type="ECO:0000256" key="1">
    <source>
        <dbReference type="ARBA" id="ARBA00023015"/>
    </source>
</evidence>
<feature type="DNA-binding region" description="H-T-H motif" evidence="4">
    <location>
        <begin position="37"/>
        <end position="56"/>
    </location>
</feature>
<evidence type="ECO:0000256" key="4">
    <source>
        <dbReference type="PROSITE-ProRule" id="PRU00335"/>
    </source>
</evidence>
<organism evidence="6 7">
    <name type="scientific">Mycolicibacterium cyprinidarum</name>
    <dbReference type="NCBI Taxonomy" id="2860311"/>
    <lineage>
        <taxon>Bacteria</taxon>
        <taxon>Bacillati</taxon>
        <taxon>Actinomycetota</taxon>
        <taxon>Actinomycetes</taxon>
        <taxon>Mycobacteriales</taxon>
        <taxon>Mycobacteriaceae</taxon>
        <taxon>Mycolicibacterium</taxon>
    </lineage>
</organism>
<dbReference type="InterPro" id="IPR050109">
    <property type="entry name" value="HTH-type_TetR-like_transc_reg"/>
</dbReference>
<evidence type="ECO:0000259" key="5">
    <source>
        <dbReference type="PROSITE" id="PS50977"/>
    </source>
</evidence>
<dbReference type="EMBL" id="BPRH01000058">
    <property type="protein sequence ID" value="GJF08163.1"/>
    <property type="molecule type" value="Genomic_DNA"/>
</dbReference>
<dbReference type="PANTHER" id="PTHR30055">
    <property type="entry name" value="HTH-TYPE TRANSCRIPTIONAL REGULATOR RUTR"/>
    <property type="match status" value="1"/>
</dbReference>
<keyword evidence="1" id="KW-0805">Transcription regulation</keyword>
<sequence>MGTEDWLVGRDRHSEAAERIYAAAADLMTRQGYDAFNIETLAAAVHCSPATIYRHAGGKTAIRDVVMSLQAERILDSVRDAITGLTGPERVVTATTVALQRLRADPLGQIMRSMTTSSGNEGLAGSPIVTRFATEMVGLSNPDPLAVQWLIRAFLALWCWPLNDVDAEDQMVRRFLGPPYTADVRSAADRDRKRSRP</sequence>